<keyword evidence="2" id="KW-1185">Reference proteome</keyword>
<feature type="non-terminal residue" evidence="1">
    <location>
        <position position="1"/>
    </location>
</feature>
<comment type="caution">
    <text evidence="1">The sequence shown here is derived from an EMBL/GenBank/DDBJ whole genome shotgun (WGS) entry which is preliminary data.</text>
</comment>
<organism evidence="1 2">
    <name type="scientific">Artemia franciscana</name>
    <name type="common">Brine shrimp</name>
    <name type="synonym">Artemia sanfranciscana</name>
    <dbReference type="NCBI Taxonomy" id="6661"/>
    <lineage>
        <taxon>Eukaryota</taxon>
        <taxon>Metazoa</taxon>
        <taxon>Ecdysozoa</taxon>
        <taxon>Arthropoda</taxon>
        <taxon>Crustacea</taxon>
        <taxon>Branchiopoda</taxon>
        <taxon>Anostraca</taxon>
        <taxon>Artemiidae</taxon>
        <taxon>Artemia</taxon>
    </lineage>
</organism>
<dbReference type="AlphaFoldDB" id="A0AA88HTX8"/>
<protein>
    <submittedName>
        <fullName evidence="1">Uncharacterized protein</fullName>
    </submittedName>
</protein>
<dbReference type="EMBL" id="JAVRJZ010000011">
    <property type="protein sequence ID" value="KAK2717083.1"/>
    <property type="molecule type" value="Genomic_DNA"/>
</dbReference>
<accession>A0AA88HTX8</accession>
<reference evidence="1" key="1">
    <citation type="submission" date="2023-07" db="EMBL/GenBank/DDBJ databases">
        <title>Chromosome-level genome assembly of Artemia franciscana.</title>
        <authorList>
            <person name="Jo E."/>
        </authorList>
    </citation>
    <scope>NUCLEOTIDE SEQUENCE</scope>
    <source>
        <tissue evidence="1">Whole body</tissue>
    </source>
</reference>
<sequence length="131" mass="15280">QTQELKVFSGYVPTLAREPLNFEIRMTKWQQHMKRSLVLDSRKSFLQTHKEMIWRIQSLSKIELQGYIFNYLDIICNICSVYVVARGGRRTYGPQSKGCELHKLPFSLHVRYVLLQKGGLVDSRSQKGLGY</sequence>
<gene>
    <name evidence="1" type="ORF">QYM36_007281</name>
</gene>
<dbReference type="Proteomes" id="UP001187531">
    <property type="component" value="Unassembled WGS sequence"/>
</dbReference>
<evidence type="ECO:0000313" key="1">
    <source>
        <dbReference type="EMBL" id="KAK2717083.1"/>
    </source>
</evidence>
<evidence type="ECO:0000313" key="2">
    <source>
        <dbReference type="Proteomes" id="UP001187531"/>
    </source>
</evidence>
<proteinExistence type="predicted"/>
<name>A0AA88HTX8_ARTSF</name>